<evidence type="ECO:0000256" key="2">
    <source>
        <dbReference type="ARBA" id="ARBA00022723"/>
    </source>
</evidence>
<dbReference type="GO" id="GO:1990904">
    <property type="term" value="C:ribonucleoprotein complex"/>
    <property type="evidence" value="ECO:0007669"/>
    <property type="project" value="UniProtKB-KW"/>
</dbReference>
<dbReference type="Gene3D" id="2.20.25.30">
    <property type="match status" value="1"/>
</dbReference>
<proteinExistence type="inferred from homology"/>
<evidence type="ECO:0000313" key="8">
    <source>
        <dbReference type="Proteomes" id="UP000188268"/>
    </source>
</evidence>
<comment type="caution">
    <text evidence="7">The sequence shown here is derived from an EMBL/GenBank/DDBJ whole genome shotgun (WGS) entry which is preliminary data.</text>
</comment>
<evidence type="ECO:0000256" key="4">
    <source>
        <dbReference type="ARBA" id="ARBA00022833"/>
    </source>
</evidence>
<keyword evidence="8" id="KW-1185">Reference proteome</keyword>
<dbReference type="InterPro" id="IPR002674">
    <property type="entry name" value="Ribosomal_eL43"/>
</dbReference>
<dbReference type="GO" id="GO:0003735">
    <property type="term" value="F:structural constituent of ribosome"/>
    <property type="evidence" value="ECO:0007669"/>
    <property type="project" value="InterPro"/>
</dbReference>
<dbReference type="AlphaFoldDB" id="A0A1R3IV43"/>
<accession>A0A1R3IV43</accession>
<dbReference type="GO" id="GO:0006412">
    <property type="term" value="P:translation"/>
    <property type="evidence" value="ECO:0007669"/>
    <property type="project" value="InterPro"/>
</dbReference>
<dbReference type="InterPro" id="IPR011332">
    <property type="entry name" value="Ribosomal_zn-bd"/>
</dbReference>
<dbReference type="GO" id="GO:0005840">
    <property type="term" value="C:ribosome"/>
    <property type="evidence" value="ECO:0007669"/>
    <property type="project" value="UniProtKB-KW"/>
</dbReference>
<evidence type="ECO:0000256" key="5">
    <source>
        <dbReference type="ARBA" id="ARBA00022980"/>
    </source>
</evidence>
<dbReference type="InterPro" id="IPR011331">
    <property type="entry name" value="Ribosomal_eL37/eL43"/>
</dbReference>
<keyword evidence="5 7" id="KW-0689">Ribosomal protein</keyword>
<keyword evidence="4" id="KW-0862">Zinc</keyword>
<dbReference type="EMBL" id="AWWV01009464">
    <property type="protein sequence ID" value="OMO86434.1"/>
    <property type="molecule type" value="Genomic_DNA"/>
</dbReference>
<dbReference type="Proteomes" id="UP000188268">
    <property type="component" value="Unassembled WGS sequence"/>
</dbReference>
<dbReference type="Pfam" id="PF01780">
    <property type="entry name" value="Ribosomal_L37ae"/>
    <property type="match status" value="1"/>
</dbReference>
<gene>
    <name evidence="7" type="ORF">CCACVL1_09598</name>
</gene>
<dbReference type="OrthoDB" id="2185952at2759"/>
<organism evidence="7 8">
    <name type="scientific">Corchorus capsularis</name>
    <name type="common">Jute</name>
    <dbReference type="NCBI Taxonomy" id="210143"/>
    <lineage>
        <taxon>Eukaryota</taxon>
        <taxon>Viridiplantae</taxon>
        <taxon>Streptophyta</taxon>
        <taxon>Embryophyta</taxon>
        <taxon>Tracheophyta</taxon>
        <taxon>Spermatophyta</taxon>
        <taxon>Magnoliopsida</taxon>
        <taxon>eudicotyledons</taxon>
        <taxon>Gunneridae</taxon>
        <taxon>Pentapetalae</taxon>
        <taxon>rosids</taxon>
        <taxon>malvids</taxon>
        <taxon>Malvales</taxon>
        <taxon>Malvaceae</taxon>
        <taxon>Grewioideae</taxon>
        <taxon>Apeibeae</taxon>
        <taxon>Corchorus</taxon>
    </lineage>
</organism>
<evidence type="ECO:0000256" key="3">
    <source>
        <dbReference type="ARBA" id="ARBA00022771"/>
    </source>
</evidence>
<dbReference type="PANTHER" id="PTHR48149:SF1">
    <property type="entry name" value="LARGE RIBOSOMAL SUBUNIT PROTEIN EL43Y"/>
    <property type="match status" value="1"/>
</dbReference>
<comment type="similarity">
    <text evidence="1">Belongs to the eukaryotic ribosomal protein eL43 family.</text>
</comment>
<protein>
    <submittedName>
        <fullName evidence="7">Ribosomal protein L37ae</fullName>
    </submittedName>
</protein>
<keyword evidence="3" id="KW-0863">Zinc-finger</keyword>
<dbReference type="STRING" id="210143.A0A1R3IV43"/>
<dbReference type="GO" id="GO:0008270">
    <property type="term" value="F:zinc ion binding"/>
    <property type="evidence" value="ECO:0007669"/>
    <property type="project" value="UniProtKB-KW"/>
</dbReference>
<evidence type="ECO:0000313" key="7">
    <source>
        <dbReference type="EMBL" id="OMO86434.1"/>
    </source>
</evidence>
<evidence type="ECO:0000256" key="1">
    <source>
        <dbReference type="ARBA" id="ARBA00008672"/>
    </source>
</evidence>
<name>A0A1R3IV43_COCAP</name>
<keyword evidence="6" id="KW-0687">Ribonucleoprotein</keyword>
<dbReference type="Gramene" id="OMO86434">
    <property type="protein sequence ID" value="OMO86434"/>
    <property type="gene ID" value="CCACVL1_09598"/>
</dbReference>
<dbReference type="SUPFAM" id="SSF57829">
    <property type="entry name" value="Zn-binding ribosomal proteins"/>
    <property type="match status" value="1"/>
</dbReference>
<reference evidence="7 8" key="1">
    <citation type="submission" date="2013-09" db="EMBL/GenBank/DDBJ databases">
        <title>Corchorus capsularis genome sequencing.</title>
        <authorList>
            <person name="Alam M."/>
            <person name="Haque M.S."/>
            <person name="Islam M.S."/>
            <person name="Emdad E.M."/>
            <person name="Islam M.M."/>
            <person name="Ahmed B."/>
            <person name="Halim A."/>
            <person name="Hossen Q.M.M."/>
            <person name="Hossain M.Z."/>
            <person name="Ahmed R."/>
            <person name="Khan M.M."/>
            <person name="Islam R."/>
            <person name="Rashid M.M."/>
            <person name="Khan S.A."/>
            <person name="Rahman M.S."/>
            <person name="Alam M."/>
        </authorList>
    </citation>
    <scope>NUCLEOTIDE SEQUENCE [LARGE SCALE GENOMIC DNA]</scope>
    <source>
        <strain evidence="8">cv. CVL-1</strain>
        <tissue evidence="7">Whole seedling</tissue>
    </source>
</reference>
<evidence type="ECO:0000256" key="6">
    <source>
        <dbReference type="ARBA" id="ARBA00023274"/>
    </source>
</evidence>
<dbReference type="PANTHER" id="PTHR48149">
    <property type="entry name" value="60S RIBOSOMAL PROTEIN L37A-2"/>
    <property type="match status" value="1"/>
</dbReference>
<sequence length="32" mass="3574">MEVTQHSKYLCEFCGKYAVKKKAVGDVRAVGK</sequence>
<keyword evidence="2" id="KW-0479">Metal-binding</keyword>